<dbReference type="Gene3D" id="3.30.70.270">
    <property type="match status" value="2"/>
</dbReference>
<dbReference type="PANTHER" id="PTHR37984:SF5">
    <property type="entry name" value="PROTEIN NYNRIN-LIKE"/>
    <property type="match status" value="1"/>
</dbReference>
<evidence type="ECO:0000256" key="6">
    <source>
        <dbReference type="ARBA" id="ARBA00022695"/>
    </source>
</evidence>
<keyword evidence="8" id="KW-0255">Endonuclease</keyword>
<dbReference type="InterPro" id="IPR043502">
    <property type="entry name" value="DNA/RNA_pol_sf"/>
</dbReference>
<dbReference type="InterPro" id="IPR050951">
    <property type="entry name" value="Retrovirus_Pol_polyprotein"/>
</dbReference>
<evidence type="ECO:0000256" key="5">
    <source>
        <dbReference type="ARBA" id="ARBA00022679"/>
    </source>
</evidence>
<dbReference type="InterPro" id="IPR001584">
    <property type="entry name" value="Integrase_cat-core"/>
</dbReference>
<dbReference type="SUPFAM" id="SSF53098">
    <property type="entry name" value="Ribonuclease H-like"/>
    <property type="match status" value="1"/>
</dbReference>
<dbReference type="Pfam" id="PF17921">
    <property type="entry name" value="Integrase_H2C2"/>
    <property type="match status" value="1"/>
</dbReference>
<dbReference type="InterPro" id="IPR043128">
    <property type="entry name" value="Rev_trsase/Diguanyl_cyclase"/>
</dbReference>
<dbReference type="PROSITE" id="PS50878">
    <property type="entry name" value="RT_POL"/>
    <property type="match status" value="1"/>
</dbReference>
<dbReference type="Gene3D" id="3.10.10.10">
    <property type="entry name" value="HIV Type 1 Reverse Transcriptase, subunit A, domain 1"/>
    <property type="match status" value="1"/>
</dbReference>
<dbReference type="Gene3D" id="3.30.420.10">
    <property type="entry name" value="Ribonuclease H-like superfamily/Ribonuclease H"/>
    <property type="match status" value="1"/>
</dbReference>
<dbReference type="GO" id="GO:0008233">
    <property type="term" value="F:peptidase activity"/>
    <property type="evidence" value="ECO:0007669"/>
    <property type="project" value="UniProtKB-KW"/>
</dbReference>
<dbReference type="PROSITE" id="PS50994">
    <property type="entry name" value="INTEGRASE"/>
    <property type="match status" value="1"/>
</dbReference>
<dbReference type="GO" id="GO:0004523">
    <property type="term" value="F:RNA-DNA hybrid ribonuclease activity"/>
    <property type="evidence" value="ECO:0007669"/>
    <property type="project" value="UniProtKB-EC"/>
</dbReference>
<evidence type="ECO:0000256" key="11">
    <source>
        <dbReference type="ARBA" id="ARBA00039658"/>
    </source>
</evidence>
<dbReference type="FunFam" id="3.30.70.270:FF:000020">
    <property type="entry name" value="Transposon Tf2-6 polyprotein-like Protein"/>
    <property type="match status" value="1"/>
</dbReference>
<dbReference type="Gene3D" id="2.40.70.10">
    <property type="entry name" value="Acid Proteases"/>
    <property type="match status" value="1"/>
</dbReference>
<feature type="domain" description="Integrase catalytic" evidence="13">
    <location>
        <begin position="1256"/>
        <end position="1414"/>
    </location>
</feature>
<dbReference type="InterPro" id="IPR000477">
    <property type="entry name" value="RT_dom"/>
</dbReference>
<reference evidence="14 15" key="1">
    <citation type="submission" date="2024-05" db="EMBL/GenBank/DDBJ databases">
        <title>Genome sequencing and assembly of Indian major carp, Cirrhinus mrigala (Hamilton, 1822).</title>
        <authorList>
            <person name="Mohindra V."/>
            <person name="Chowdhury L.M."/>
            <person name="Lal K."/>
            <person name="Jena J.K."/>
        </authorList>
    </citation>
    <scope>NUCLEOTIDE SEQUENCE [LARGE SCALE GENOMIC DNA]</scope>
    <source>
        <strain evidence="14">CM1030</strain>
        <tissue evidence="14">Blood</tissue>
    </source>
</reference>
<dbReference type="SUPFAM" id="SSF56672">
    <property type="entry name" value="DNA/RNA polymerases"/>
    <property type="match status" value="1"/>
</dbReference>
<dbReference type="InterPro" id="IPR021109">
    <property type="entry name" value="Peptidase_aspartic_dom_sf"/>
</dbReference>
<dbReference type="CDD" id="cd01647">
    <property type="entry name" value="RT_LTR"/>
    <property type="match status" value="1"/>
</dbReference>
<comment type="caution">
    <text evidence="14">The sequence shown here is derived from an EMBL/GenBank/DDBJ whole genome shotgun (WGS) entry which is preliminary data.</text>
</comment>
<dbReference type="InterPro" id="IPR041373">
    <property type="entry name" value="RT_RNaseH"/>
</dbReference>
<dbReference type="CDD" id="cd09274">
    <property type="entry name" value="RNase_HI_RT_Ty3"/>
    <property type="match status" value="1"/>
</dbReference>
<evidence type="ECO:0000256" key="1">
    <source>
        <dbReference type="ARBA" id="ARBA00010879"/>
    </source>
</evidence>
<dbReference type="Pfam" id="PF03732">
    <property type="entry name" value="Retrotrans_gag"/>
    <property type="match status" value="1"/>
</dbReference>
<evidence type="ECO:0000256" key="4">
    <source>
        <dbReference type="ARBA" id="ARBA00022670"/>
    </source>
</evidence>
<dbReference type="Gene3D" id="1.10.340.70">
    <property type="match status" value="1"/>
</dbReference>
<evidence type="ECO:0000256" key="10">
    <source>
        <dbReference type="ARBA" id="ARBA00022918"/>
    </source>
</evidence>
<evidence type="ECO:0000259" key="13">
    <source>
        <dbReference type="PROSITE" id="PS50994"/>
    </source>
</evidence>
<name>A0ABD0S3F2_CIRMR</name>
<protein>
    <recommendedName>
        <fullName evidence="11">Gypsy retrotransposon integrase-like protein 1</fullName>
        <ecNumber evidence="3">2.7.7.49</ecNumber>
        <ecNumber evidence="2">3.1.26.4</ecNumber>
    </recommendedName>
</protein>
<dbReference type="GO" id="GO:0006508">
    <property type="term" value="P:proteolysis"/>
    <property type="evidence" value="ECO:0007669"/>
    <property type="project" value="UniProtKB-KW"/>
</dbReference>
<keyword evidence="15" id="KW-1185">Reference proteome</keyword>
<dbReference type="InterPro" id="IPR005162">
    <property type="entry name" value="Retrotrans_gag_dom"/>
</dbReference>
<evidence type="ECO:0000313" key="15">
    <source>
        <dbReference type="Proteomes" id="UP001529510"/>
    </source>
</evidence>
<dbReference type="CDD" id="cd00303">
    <property type="entry name" value="retropepsin_like"/>
    <property type="match status" value="1"/>
</dbReference>
<dbReference type="EC" id="3.1.26.4" evidence="2"/>
<evidence type="ECO:0000256" key="7">
    <source>
        <dbReference type="ARBA" id="ARBA00022722"/>
    </source>
</evidence>
<dbReference type="FunFam" id="3.10.10.10:FF:000007">
    <property type="entry name" value="Retrovirus-related Pol polyprotein from transposon 17.6-like Protein"/>
    <property type="match status" value="1"/>
</dbReference>
<dbReference type="FunFam" id="1.10.340.70:FF:000001">
    <property type="entry name" value="Retrovirus-related Pol polyprotein from transposon gypsy-like Protein"/>
    <property type="match status" value="1"/>
</dbReference>
<keyword evidence="6" id="KW-0548">Nucleotidyltransferase</keyword>
<feature type="domain" description="Reverse transcriptase" evidence="12">
    <location>
        <begin position="713"/>
        <end position="892"/>
    </location>
</feature>
<evidence type="ECO:0000256" key="3">
    <source>
        <dbReference type="ARBA" id="ARBA00012493"/>
    </source>
</evidence>
<evidence type="ECO:0000256" key="2">
    <source>
        <dbReference type="ARBA" id="ARBA00012180"/>
    </source>
</evidence>
<dbReference type="InterPro" id="IPR036397">
    <property type="entry name" value="RNaseH_sf"/>
</dbReference>
<dbReference type="Pfam" id="PF00078">
    <property type="entry name" value="RVT_1"/>
    <property type="match status" value="1"/>
</dbReference>
<dbReference type="Pfam" id="PF00665">
    <property type="entry name" value="rve"/>
    <property type="match status" value="1"/>
</dbReference>
<dbReference type="PANTHER" id="PTHR37984">
    <property type="entry name" value="PROTEIN CBG26694"/>
    <property type="match status" value="1"/>
</dbReference>
<gene>
    <name evidence="14" type="ORF">M9458_002585</name>
</gene>
<evidence type="ECO:0000256" key="9">
    <source>
        <dbReference type="ARBA" id="ARBA00022801"/>
    </source>
</evidence>
<evidence type="ECO:0000256" key="8">
    <source>
        <dbReference type="ARBA" id="ARBA00022759"/>
    </source>
</evidence>
<keyword evidence="10" id="KW-0695">RNA-directed DNA polymerase</keyword>
<comment type="similarity">
    <text evidence="1">Belongs to the beta type-B retroviral polymerase family. HERV class-II K(HML-2) pol subfamily.</text>
</comment>
<dbReference type="Pfam" id="PF17917">
    <property type="entry name" value="RT_RNaseH"/>
    <property type="match status" value="1"/>
</dbReference>
<dbReference type="GO" id="GO:0003964">
    <property type="term" value="F:RNA-directed DNA polymerase activity"/>
    <property type="evidence" value="ECO:0007669"/>
    <property type="project" value="UniProtKB-KW"/>
</dbReference>
<dbReference type="PROSITE" id="PS00141">
    <property type="entry name" value="ASP_PROTEASE"/>
    <property type="match status" value="1"/>
</dbReference>
<dbReference type="EMBL" id="JAMKFB020000001">
    <property type="protein sequence ID" value="KAL0204567.1"/>
    <property type="molecule type" value="Genomic_DNA"/>
</dbReference>
<dbReference type="InterPro" id="IPR041588">
    <property type="entry name" value="Integrase_H2C2"/>
</dbReference>
<dbReference type="EC" id="2.7.7.49" evidence="3"/>
<dbReference type="InterPro" id="IPR001969">
    <property type="entry name" value="Aspartic_peptidase_AS"/>
</dbReference>
<proteinExistence type="inferred from homology"/>
<feature type="non-terminal residue" evidence="14">
    <location>
        <position position="1"/>
    </location>
</feature>
<evidence type="ECO:0000259" key="12">
    <source>
        <dbReference type="PROSITE" id="PS50878"/>
    </source>
</evidence>
<sequence>GGPYGERSVYEIVIFLYISVNMEIKDTDTHVVMVNDDLQTTNEPDENVNVDNSGATPDIDFTAGPFVARRNPTAELTSMLSSLYISDNEDKIDDDDDDDVVANIVLVSATVVQAMQSDIDKLKVDLLALSTKVQAGEHDFKQSIESTLNREANFREAVEASLAELEEYFQKSLEKLERAVTDCFLRREAKWQSQMKKLQYTSTPLPRLHTYNPATSFSSLTALNTPIPAARTKVPPPKQNNVTYDVSPVNTPLTTVLNPPAVQSSTSFCAQPPIRLEFPTFGDVCETADVLTFIEQCENYLEIRPLPSAELVGTLSTVLRGPALSWWKAEKRKITDCRSFKKAFMAAFLPEDYLTEVEDKLRSMVQQPKQRLRDFAYDYRALCLKWKPEISEEEMVSRILNNINPRVAGCLRGTVRTVEQLVKVGSKVEKDCLGAKDYWQKVSSHNAKEKGDKKPERNTSKHLAGLSIAQPHSTTSLLMILVVVRGREMKAVVDTGSTFTLMQESVWRQLGGEATTRTASPPQKFIMADGKVHQALDQKNISYQWQNKVCKLNTFIMKDAHLAFPLLAGLDFLRAAGAILELVQNKYGLEADGGCVYYPFLNTQMTPTQTTMPDGESWLHPATINLYYALPPAWEMPLTPPQPQDIPVWDSDNQEELLKLMAVWPQATSNILGKTDVEKHKIMLSDEVPIKSRAYRVSPFKKKIIEEHVDKMLKDHIIEPSCSPWASPVVLVPKPHGSYRFCVDYRKLNSKTIPDAYPMPLIHDILESMEGAAWFSTLDLQSGYWQVEMEESSKDKTAFITTKGLYQFRSMPFGLRNSAATFQRLMEKVLAELRGQFCFVYIDDIIVFSRSLSEHSSHLNMILQRLTQANLTLNMKKCHFFKRQLKFLGHIVSEKGVEVDAEKTKAVVQYPSPRDLKELQRFLGLAGWYHKFIPHFADITAPLNNLKKKDVKWQWTPDCQTSFDAIKMSLQTPPVLIQPDLNQPFQVHTDASDVGLGAILCQQTPEGERVIAYASRTLHGAELNYSASEKECLAVVWAVEKWKHYLEGRQFDVYTDHAALTWVFNSPKTCSRLTRWTLRLQQFDFQVHHRKGCLNQGPDALSRAPGAVKEAASCLVVTPTKHSSDIPHTLAEIAQAQQNDKTVARLKSEPKTRKIKDQQITFEEHQGVLYRQVPMKNGDKFQMVVPQTLIPGFLHYFHDNPMGGHLGRLKTLLRLLEVAWWPTVRADVWSYVKGCEICQKYKHDNLKPSGLLQSTQVTEPSQIVGLDLMGPFPCSKKRNTYLLVIVDYYSKWVEMFPLRDSKTQKIVRILRDEIFTRWGVPKYLVSDRGSQFTSNVLSELCKTWGSIQKLTTSYHPQTNLTERINRTLKTMIASYVGQYHQLWDHWLPEFRFAINSAYQETTGKTPAELMLGRQLQGPLERLIHKSPTPDQTAYNLVERQARMAEEVKRRVDVQKARQARYYNYRRKDAQFQPGDLVWKRTHPLSSASEKYSAKLAPKWEGPAKVIKRMGPINYTICWGNPPKTDNVNVVNLKCWYGRSPPMPMAGGGDLCSNAT</sequence>
<keyword evidence="9" id="KW-0378">Hydrolase</keyword>
<dbReference type="InterPro" id="IPR012337">
    <property type="entry name" value="RNaseH-like_sf"/>
</dbReference>
<accession>A0ABD0S3F2</accession>
<keyword evidence="4" id="KW-0645">Protease</keyword>
<keyword evidence="5" id="KW-0808">Transferase</keyword>
<dbReference type="SUPFAM" id="SSF50630">
    <property type="entry name" value="Acid proteases"/>
    <property type="match status" value="1"/>
</dbReference>
<keyword evidence="7" id="KW-0540">Nuclease</keyword>
<organism evidence="14 15">
    <name type="scientific">Cirrhinus mrigala</name>
    <name type="common">Mrigala</name>
    <dbReference type="NCBI Taxonomy" id="683832"/>
    <lineage>
        <taxon>Eukaryota</taxon>
        <taxon>Metazoa</taxon>
        <taxon>Chordata</taxon>
        <taxon>Craniata</taxon>
        <taxon>Vertebrata</taxon>
        <taxon>Euteleostomi</taxon>
        <taxon>Actinopterygii</taxon>
        <taxon>Neopterygii</taxon>
        <taxon>Teleostei</taxon>
        <taxon>Ostariophysi</taxon>
        <taxon>Cypriniformes</taxon>
        <taxon>Cyprinidae</taxon>
        <taxon>Labeoninae</taxon>
        <taxon>Labeonini</taxon>
        <taxon>Cirrhinus</taxon>
    </lineage>
</organism>
<dbReference type="FunFam" id="3.30.420.10:FF:000032">
    <property type="entry name" value="Retrovirus-related Pol polyprotein from transposon 297-like Protein"/>
    <property type="match status" value="1"/>
</dbReference>
<evidence type="ECO:0000313" key="14">
    <source>
        <dbReference type="EMBL" id="KAL0204567.1"/>
    </source>
</evidence>
<dbReference type="Proteomes" id="UP001529510">
    <property type="component" value="Unassembled WGS sequence"/>
</dbReference>